<accession>A0AAV7QV24</accession>
<reference evidence="2" key="1">
    <citation type="journal article" date="2022" name="bioRxiv">
        <title>Sequencing and chromosome-scale assembly of the giantPleurodeles waltlgenome.</title>
        <authorList>
            <person name="Brown T."/>
            <person name="Elewa A."/>
            <person name="Iarovenko S."/>
            <person name="Subramanian E."/>
            <person name="Araus A.J."/>
            <person name="Petzold A."/>
            <person name="Susuki M."/>
            <person name="Suzuki K.-i.T."/>
            <person name="Hayashi T."/>
            <person name="Toyoda A."/>
            <person name="Oliveira C."/>
            <person name="Osipova E."/>
            <person name="Leigh N.D."/>
            <person name="Simon A."/>
            <person name="Yun M.H."/>
        </authorList>
    </citation>
    <scope>NUCLEOTIDE SEQUENCE</scope>
    <source>
        <strain evidence="2">20211129_DDA</strain>
        <tissue evidence="2">Liver</tissue>
    </source>
</reference>
<feature type="compositionally biased region" description="Basic residues" evidence="1">
    <location>
        <begin position="29"/>
        <end position="43"/>
    </location>
</feature>
<feature type="region of interest" description="Disordered" evidence="1">
    <location>
        <begin position="102"/>
        <end position="153"/>
    </location>
</feature>
<name>A0AAV7QV24_PLEWA</name>
<dbReference type="Proteomes" id="UP001066276">
    <property type="component" value="Chromosome 6"/>
</dbReference>
<evidence type="ECO:0000313" key="2">
    <source>
        <dbReference type="EMBL" id="KAJ1142235.1"/>
    </source>
</evidence>
<feature type="region of interest" description="Disordered" evidence="1">
    <location>
        <begin position="1"/>
        <end position="51"/>
    </location>
</feature>
<proteinExistence type="predicted"/>
<evidence type="ECO:0000256" key="1">
    <source>
        <dbReference type="SAM" id="MobiDB-lite"/>
    </source>
</evidence>
<dbReference type="AlphaFoldDB" id="A0AAV7QV24"/>
<dbReference type="EMBL" id="JANPWB010000010">
    <property type="protein sequence ID" value="KAJ1142235.1"/>
    <property type="molecule type" value="Genomic_DNA"/>
</dbReference>
<sequence>MRLGRGTPLVTSGGATTRLPRPVEGSRPGRPRLGRTRVTKHKQHWAERRPGCRDWWREADQEGPGWAGPELRSTSSVGQRCGELDASECLQVRLRAACCGRGVELPWGGDDPATEIGRGKPTGKAPAGPDRSYKAQAELGRGKESRAPVSDSG</sequence>
<keyword evidence="3" id="KW-1185">Reference proteome</keyword>
<protein>
    <submittedName>
        <fullName evidence="2">Uncharacterized protein</fullName>
    </submittedName>
</protein>
<organism evidence="2 3">
    <name type="scientific">Pleurodeles waltl</name>
    <name type="common">Iberian ribbed newt</name>
    <dbReference type="NCBI Taxonomy" id="8319"/>
    <lineage>
        <taxon>Eukaryota</taxon>
        <taxon>Metazoa</taxon>
        <taxon>Chordata</taxon>
        <taxon>Craniata</taxon>
        <taxon>Vertebrata</taxon>
        <taxon>Euteleostomi</taxon>
        <taxon>Amphibia</taxon>
        <taxon>Batrachia</taxon>
        <taxon>Caudata</taxon>
        <taxon>Salamandroidea</taxon>
        <taxon>Salamandridae</taxon>
        <taxon>Pleurodelinae</taxon>
        <taxon>Pleurodeles</taxon>
    </lineage>
</organism>
<evidence type="ECO:0000313" key="3">
    <source>
        <dbReference type="Proteomes" id="UP001066276"/>
    </source>
</evidence>
<comment type="caution">
    <text evidence="2">The sequence shown here is derived from an EMBL/GenBank/DDBJ whole genome shotgun (WGS) entry which is preliminary data.</text>
</comment>
<gene>
    <name evidence="2" type="ORF">NDU88_008562</name>
</gene>